<accession>A0A9P9AJ65</accession>
<dbReference type="AlphaFoldDB" id="A0A9P9AJ65"/>
<gene>
    <name evidence="1" type="ORF">B0T10DRAFT_466331</name>
</gene>
<reference evidence="1 2" key="1">
    <citation type="journal article" date="2021" name="Nat. Commun.">
        <title>Genetic determinants of endophytism in the Arabidopsis root mycobiome.</title>
        <authorList>
            <person name="Mesny F."/>
            <person name="Miyauchi S."/>
            <person name="Thiergart T."/>
            <person name="Pickel B."/>
            <person name="Atanasova L."/>
            <person name="Karlsson M."/>
            <person name="Huettel B."/>
            <person name="Barry K.W."/>
            <person name="Haridas S."/>
            <person name="Chen C."/>
            <person name="Bauer D."/>
            <person name="Andreopoulos W."/>
            <person name="Pangilinan J."/>
            <person name="LaButti K."/>
            <person name="Riley R."/>
            <person name="Lipzen A."/>
            <person name="Clum A."/>
            <person name="Drula E."/>
            <person name="Henrissat B."/>
            <person name="Kohler A."/>
            <person name="Grigoriev I.V."/>
            <person name="Martin F.M."/>
            <person name="Hacquard S."/>
        </authorList>
    </citation>
    <scope>NUCLEOTIDE SEQUENCE [LARGE SCALE GENOMIC DNA]</scope>
    <source>
        <strain evidence="1 2">MPI-CAGE-CH-0241</strain>
    </source>
</reference>
<sequence length="127" mass="14313">MRTQSTLAEAIDNLIEVASATVLQVQQIKILIDGTDTVNSGAFRKFACSAEESTGLQMQPTPLAMRRNDQLSRMSTRSEVSRKLISSRYRRRLCRNLPHKHAAQCRAREEKTTKLDQILGSSVERLP</sequence>
<comment type="caution">
    <text evidence="1">The sequence shown here is derived from an EMBL/GenBank/DDBJ whole genome shotgun (WGS) entry which is preliminary data.</text>
</comment>
<dbReference type="EMBL" id="JAGPYM010000047">
    <property type="protein sequence ID" value="KAH6872100.1"/>
    <property type="molecule type" value="Genomic_DNA"/>
</dbReference>
<evidence type="ECO:0000313" key="2">
    <source>
        <dbReference type="Proteomes" id="UP000777438"/>
    </source>
</evidence>
<evidence type="ECO:0000313" key="1">
    <source>
        <dbReference type="EMBL" id="KAH6872100.1"/>
    </source>
</evidence>
<proteinExistence type="predicted"/>
<protein>
    <submittedName>
        <fullName evidence="1">Uncharacterized protein</fullName>
    </submittedName>
</protein>
<organism evidence="1 2">
    <name type="scientific">Thelonectria olida</name>
    <dbReference type="NCBI Taxonomy" id="1576542"/>
    <lineage>
        <taxon>Eukaryota</taxon>
        <taxon>Fungi</taxon>
        <taxon>Dikarya</taxon>
        <taxon>Ascomycota</taxon>
        <taxon>Pezizomycotina</taxon>
        <taxon>Sordariomycetes</taxon>
        <taxon>Hypocreomycetidae</taxon>
        <taxon>Hypocreales</taxon>
        <taxon>Nectriaceae</taxon>
        <taxon>Thelonectria</taxon>
    </lineage>
</organism>
<keyword evidence="2" id="KW-1185">Reference proteome</keyword>
<dbReference type="Proteomes" id="UP000777438">
    <property type="component" value="Unassembled WGS sequence"/>
</dbReference>
<name>A0A9P9AJ65_9HYPO</name>